<name>A0ACB7X7B4_9ERIC</name>
<evidence type="ECO:0000313" key="2">
    <source>
        <dbReference type="Proteomes" id="UP000828048"/>
    </source>
</evidence>
<comment type="caution">
    <text evidence="1">The sequence shown here is derived from an EMBL/GenBank/DDBJ whole genome shotgun (WGS) entry which is preliminary data.</text>
</comment>
<gene>
    <name evidence="1" type="ORF">Vadar_000799</name>
</gene>
<evidence type="ECO:0000313" key="1">
    <source>
        <dbReference type="EMBL" id="KAH7836400.1"/>
    </source>
</evidence>
<organism evidence="1 2">
    <name type="scientific">Vaccinium darrowii</name>
    <dbReference type="NCBI Taxonomy" id="229202"/>
    <lineage>
        <taxon>Eukaryota</taxon>
        <taxon>Viridiplantae</taxon>
        <taxon>Streptophyta</taxon>
        <taxon>Embryophyta</taxon>
        <taxon>Tracheophyta</taxon>
        <taxon>Spermatophyta</taxon>
        <taxon>Magnoliopsida</taxon>
        <taxon>eudicotyledons</taxon>
        <taxon>Gunneridae</taxon>
        <taxon>Pentapetalae</taxon>
        <taxon>asterids</taxon>
        <taxon>Ericales</taxon>
        <taxon>Ericaceae</taxon>
        <taxon>Vaccinioideae</taxon>
        <taxon>Vaccinieae</taxon>
        <taxon>Vaccinium</taxon>
    </lineage>
</organism>
<keyword evidence="2" id="KW-1185">Reference proteome</keyword>
<reference evidence="1 2" key="1">
    <citation type="journal article" date="2021" name="Hortic Res">
        <title>High-quality reference genome and annotation aids understanding of berry development for evergreen blueberry (Vaccinium darrowii).</title>
        <authorList>
            <person name="Yu J."/>
            <person name="Hulse-Kemp A.M."/>
            <person name="Babiker E."/>
            <person name="Staton M."/>
        </authorList>
    </citation>
    <scope>NUCLEOTIDE SEQUENCE [LARGE SCALE GENOMIC DNA]</scope>
    <source>
        <strain evidence="2">cv. NJ 8807/NJ 8810</strain>
        <tissue evidence="1">Young leaf</tissue>
    </source>
</reference>
<dbReference type="Proteomes" id="UP000828048">
    <property type="component" value="Chromosome 6"/>
</dbReference>
<dbReference type="EMBL" id="CM037156">
    <property type="protein sequence ID" value="KAH7836400.1"/>
    <property type="molecule type" value="Genomic_DNA"/>
</dbReference>
<protein>
    <submittedName>
        <fullName evidence="1">Uncharacterized protein</fullName>
    </submittedName>
</protein>
<sequence length="334" mass="35062">MASTFTKQKICINLLVDNSSRKVLFAEARKDFVDFLFGLLELPLGSILALLFQHGVSGSGSLGKIYESVKNLDDDYLVSNQIREFLMRPRIADVAPASNTTNTLLKQFSKQERYNPNPSQHQNFSFQSSGFGPSSTPSFVGSSAPAFSSSPSGFCTSPSLSRSSTTPVFGSSVASSSPSLFGSSIAVASSSPSIFGSSVAYSSPSLFGTSIAVASSSPSIFGSSVASSSPSIFGSSTGSTTVVAAPAAPVVVEGYVKGVVTYMVMDDLVVKPMSNISTICILSSMKAQNLGSVEEKTVEVDLDMGLKLLKASFESSTVLTDVFFPTTRFSSNEN</sequence>
<proteinExistence type="predicted"/>
<accession>A0ACB7X7B4</accession>